<dbReference type="Proteomes" id="UP000051952">
    <property type="component" value="Unassembled WGS sequence"/>
</dbReference>
<protein>
    <submittedName>
        <fullName evidence="1">Uncharacterized protein</fullName>
    </submittedName>
</protein>
<organism evidence="1 2">
    <name type="scientific">Bodo saltans</name>
    <name type="common">Flagellated protozoan</name>
    <dbReference type="NCBI Taxonomy" id="75058"/>
    <lineage>
        <taxon>Eukaryota</taxon>
        <taxon>Discoba</taxon>
        <taxon>Euglenozoa</taxon>
        <taxon>Kinetoplastea</taxon>
        <taxon>Metakinetoplastina</taxon>
        <taxon>Eubodonida</taxon>
        <taxon>Bodonidae</taxon>
        <taxon>Bodo</taxon>
    </lineage>
</organism>
<dbReference type="EMBL" id="CYKH01001475">
    <property type="protein sequence ID" value="CUG87220.1"/>
    <property type="molecule type" value="Genomic_DNA"/>
</dbReference>
<dbReference type="VEuPathDB" id="TriTrypDB:BSAL_09230"/>
<name>A0A0S4JFP4_BODSA</name>
<evidence type="ECO:0000313" key="2">
    <source>
        <dbReference type="Proteomes" id="UP000051952"/>
    </source>
</evidence>
<gene>
    <name evidence="1" type="ORF">BSAL_09230</name>
</gene>
<evidence type="ECO:0000313" key="1">
    <source>
        <dbReference type="EMBL" id="CUG87220.1"/>
    </source>
</evidence>
<proteinExistence type="predicted"/>
<keyword evidence="2" id="KW-1185">Reference proteome</keyword>
<sequence length="373" mass="42014">MQKKLITGALFLKPWPWSPASSPYFLRREDAANLGVLPPSSSATNGSSSLYNKSYINAMSTTNPLMFHDDFCAENEIPVLVGYGPLTEPNIREESRRLCQRHGWSTKPARWITLLDILDTGLLPALMASARISSLPDVGHPQVYSRPLLQQIFSSVATLDMHRRVTSDAASQLWTGSCAIHIDYLCNNAENRQRGVTQSMFHESRWPSLMVKVPPTRSSHGCVIAAAGFTSSMYGYHLRCPPAEIEHWVHRRWLDAKFVPYRDPSRALFPASFDTGMIHVDRELTHLTEAQRGILKTYEPKTPWDKTSQNALKQMFHRALEFPEAISPYWGTSAPSTFKENPAVPAISIECKEKICAWRNFVPLDSSIQARSL</sequence>
<accession>A0A0S4JFP4</accession>
<dbReference type="AlphaFoldDB" id="A0A0S4JFP4"/>
<reference evidence="2" key="1">
    <citation type="submission" date="2015-09" db="EMBL/GenBank/DDBJ databases">
        <authorList>
            <consortium name="Pathogen Informatics"/>
        </authorList>
    </citation>
    <scope>NUCLEOTIDE SEQUENCE [LARGE SCALE GENOMIC DNA]</scope>
    <source>
        <strain evidence="2">Lake Konstanz</strain>
    </source>
</reference>